<feature type="region of interest" description="Disordered" evidence="1">
    <location>
        <begin position="1"/>
        <end position="29"/>
    </location>
</feature>
<dbReference type="EMBL" id="BAAAPE010000014">
    <property type="protein sequence ID" value="GAA2092212.1"/>
    <property type="molecule type" value="Genomic_DNA"/>
</dbReference>
<evidence type="ECO:0000256" key="1">
    <source>
        <dbReference type="SAM" id="MobiDB-lite"/>
    </source>
</evidence>
<comment type="caution">
    <text evidence="2">The sequence shown here is derived from an EMBL/GenBank/DDBJ whole genome shotgun (WGS) entry which is preliminary data.</text>
</comment>
<organism evidence="2 3">
    <name type="scientific">Streptomyces albiaxialis</name>
    <dbReference type="NCBI Taxonomy" id="329523"/>
    <lineage>
        <taxon>Bacteria</taxon>
        <taxon>Bacillati</taxon>
        <taxon>Actinomycetota</taxon>
        <taxon>Actinomycetes</taxon>
        <taxon>Kitasatosporales</taxon>
        <taxon>Streptomycetaceae</taxon>
        <taxon>Streptomyces</taxon>
    </lineage>
</organism>
<reference evidence="3" key="1">
    <citation type="journal article" date="2019" name="Int. J. Syst. Evol. Microbiol.">
        <title>The Global Catalogue of Microorganisms (GCM) 10K type strain sequencing project: providing services to taxonomists for standard genome sequencing and annotation.</title>
        <authorList>
            <consortium name="The Broad Institute Genomics Platform"/>
            <consortium name="The Broad Institute Genome Sequencing Center for Infectious Disease"/>
            <person name="Wu L."/>
            <person name="Ma J."/>
        </authorList>
    </citation>
    <scope>NUCLEOTIDE SEQUENCE [LARGE SCALE GENOMIC DNA]</scope>
    <source>
        <strain evidence="3">JCM 15478</strain>
    </source>
</reference>
<feature type="compositionally biased region" description="Basic residues" evidence="1">
    <location>
        <begin position="12"/>
        <end position="28"/>
    </location>
</feature>
<proteinExistence type="predicted"/>
<dbReference type="Proteomes" id="UP001500016">
    <property type="component" value="Unassembled WGS sequence"/>
</dbReference>
<name>A0ABP5I3Q6_9ACTN</name>
<feature type="compositionally biased region" description="Basic and acidic residues" evidence="1">
    <location>
        <begin position="1"/>
        <end position="11"/>
    </location>
</feature>
<feature type="region of interest" description="Disordered" evidence="1">
    <location>
        <begin position="50"/>
        <end position="70"/>
    </location>
</feature>
<sequence>MAPMDRSETPRPSRRGNGRRHRAGKRNRNLTLGIAAGAVLAATTATAGYASLASPDSPSPSPAPRAHGRTVDFSVRGGTARVDTSTLRVTGRTGDGRTLPVSDAAADELGAPGTVTVEGSTASWSYPSAGLRVSAASEKGRLRMTVRADADRTLAWPVTGKGAGTSRKASLQIPRGEGLSVPVADAFWNGKKAGLAGSEADLAGGGALTLPLWGYASGGHGVSYLVPENIGTSLGFASTGGKLHATATHDFSGREKTRAYTVTFALTSGSPVAPAEDYRRWLDEHGQVRTLKEKIARNPEIRKLLGAEHAYLWGGARNEKAVRKLRRQGSTRLWLGYDADGRPMSERAVATAKKQGYVVGPYDSYDNGQDPASADTPVAKWPGTVYPDYCVRNRAGKIKTGFGGRGCYLSSQAFAKSEPGKHYLATHTEKMTANGVNSVFVDVDAAGELFSDFTPSHPMTKKQDRANRMDRMRVLAGRDRLVLGSESAVSWAAPVLAFNHGSQTPVNDALWKLQNDKKTWGAYYPASAPGHFFKPVRLPAALAEALYDPAYRVPLYQTALHDSLISTDRWEMPYGKLPEQKTDRALMSVLYNTPLNFALGDKNLDSAGKEMAALQRYFAPLHKAAGTERMTGFRHLTRDHRVQRSVFGDGTLRVTANFGSTPYGSLPAGCVDAELKGEDQPRRLCPDRG</sequence>
<protein>
    <recommendedName>
        <fullName evidence="4">Lipoprotein</fullName>
    </recommendedName>
</protein>
<accession>A0ABP5I3Q6</accession>
<gene>
    <name evidence="2" type="ORF">GCM10009801_58670</name>
</gene>
<evidence type="ECO:0000313" key="2">
    <source>
        <dbReference type="EMBL" id="GAA2092212.1"/>
    </source>
</evidence>
<evidence type="ECO:0008006" key="4">
    <source>
        <dbReference type="Google" id="ProtNLM"/>
    </source>
</evidence>
<evidence type="ECO:0000313" key="3">
    <source>
        <dbReference type="Proteomes" id="UP001500016"/>
    </source>
</evidence>
<dbReference type="Pfam" id="PF11308">
    <property type="entry name" value="Glyco_hydro_129"/>
    <property type="match status" value="1"/>
</dbReference>
<keyword evidence="3" id="KW-1185">Reference proteome</keyword>
<dbReference type="InterPro" id="IPR021459">
    <property type="entry name" value="GH101-related"/>
</dbReference>